<evidence type="ECO:0000313" key="2">
    <source>
        <dbReference type="Proteomes" id="UP001597369"/>
    </source>
</evidence>
<accession>A0ABW4WXL8</accession>
<dbReference type="Proteomes" id="UP001597369">
    <property type="component" value="Unassembled WGS sequence"/>
</dbReference>
<keyword evidence="2" id="KW-1185">Reference proteome</keyword>
<dbReference type="RefSeq" id="WP_229963086.1">
    <property type="nucleotide sequence ID" value="NZ_JAJJWI010000050.1"/>
</dbReference>
<gene>
    <name evidence="1" type="ORF">ACFSKU_08855</name>
</gene>
<evidence type="ECO:0000313" key="1">
    <source>
        <dbReference type="EMBL" id="MFD2066991.1"/>
    </source>
</evidence>
<reference evidence="2" key="1">
    <citation type="journal article" date="2019" name="Int. J. Syst. Evol. Microbiol.">
        <title>The Global Catalogue of Microorganisms (GCM) 10K type strain sequencing project: providing services to taxonomists for standard genome sequencing and annotation.</title>
        <authorList>
            <consortium name="The Broad Institute Genomics Platform"/>
            <consortium name="The Broad Institute Genome Sequencing Center for Infectious Disease"/>
            <person name="Wu L."/>
            <person name="Ma J."/>
        </authorList>
    </citation>
    <scope>NUCLEOTIDE SEQUENCE [LARGE SCALE GENOMIC DNA]</scope>
    <source>
        <strain evidence="2">JCM 16545</strain>
    </source>
</reference>
<protein>
    <submittedName>
        <fullName evidence="1">Uncharacterized protein</fullName>
    </submittedName>
</protein>
<name>A0ABW4WXL8_9BACT</name>
<dbReference type="EMBL" id="JBHUHV010000026">
    <property type="protein sequence ID" value="MFD2066991.1"/>
    <property type="molecule type" value="Genomic_DNA"/>
</dbReference>
<sequence>MHLLSGIEASVFHTAKGICASLAAVLLELYLHAHETTEVVVELVAELPAVPGVNQAYIQTVFRYINAQNKRGLVNI</sequence>
<proteinExistence type="predicted"/>
<comment type="caution">
    <text evidence="1">The sequence shown here is derived from an EMBL/GenBank/DDBJ whole genome shotgun (WGS) entry which is preliminary data.</text>
</comment>
<organism evidence="1 2">
    <name type="scientific">Pontibacter silvestris</name>
    <dbReference type="NCBI Taxonomy" id="2305183"/>
    <lineage>
        <taxon>Bacteria</taxon>
        <taxon>Pseudomonadati</taxon>
        <taxon>Bacteroidota</taxon>
        <taxon>Cytophagia</taxon>
        <taxon>Cytophagales</taxon>
        <taxon>Hymenobacteraceae</taxon>
        <taxon>Pontibacter</taxon>
    </lineage>
</organism>